<evidence type="ECO:0000259" key="20">
    <source>
        <dbReference type="PROSITE" id="PS50011"/>
    </source>
</evidence>
<dbReference type="FunFam" id="2.60.120.200:FF:000112">
    <property type="entry name" value="L-type lectin-domain containing receptor kinase V.9"/>
    <property type="match status" value="1"/>
</dbReference>
<dbReference type="Pfam" id="PF00069">
    <property type="entry name" value="Pkinase"/>
    <property type="match status" value="1"/>
</dbReference>
<evidence type="ECO:0000256" key="14">
    <source>
        <dbReference type="ARBA" id="ARBA00022989"/>
    </source>
</evidence>
<keyword evidence="9 19" id="KW-0732">Signal</keyword>
<dbReference type="EC" id="2.7.11.1" evidence="4"/>
<dbReference type="GO" id="GO:0004674">
    <property type="term" value="F:protein serine/threonine kinase activity"/>
    <property type="evidence" value="ECO:0007669"/>
    <property type="project" value="UniProtKB-KW"/>
</dbReference>
<dbReference type="GO" id="GO:0005886">
    <property type="term" value="C:plasma membrane"/>
    <property type="evidence" value="ECO:0007669"/>
    <property type="project" value="UniProtKB-SubCell"/>
</dbReference>
<keyword evidence="15" id="KW-0472">Membrane</keyword>
<dbReference type="Pfam" id="PF00139">
    <property type="entry name" value="Lectin_legB"/>
    <property type="match status" value="1"/>
</dbReference>
<evidence type="ECO:0000313" key="22">
    <source>
        <dbReference type="Proteomes" id="UP000824469"/>
    </source>
</evidence>
<evidence type="ECO:0000256" key="16">
    <source>
        <dbReference type="ARBA" id="ARBA00047899"/>
    </source>
</evidence>
<sequence length="622" mass="68714">MELQVPWLSIFLLAASLSVVMAEEDNQITNFLFDHFNATSKVTNIGDASIHQSNALHLTSHSERLVGRAYYSNPVAMKSRNGSVISFSTSFIFSMVPHPRNGVGYGLCFLMTPSTSLNGAISAQYLGLINRTSNGQPYNHIFAVEFDTVKNIDVNDKDNNHVGIDFNSVKSLDTHSAGVWEGTRFRDVDLKSGHNIRAWIEYDGESKKLDITIAGVGETRPQKTLLSKTLNLDEVIQDQMYVGFSASTGSSPLVEDHYILAWSFTTGSGKAPELDISHLPSFYIKTPNFYRSAKFISTITGFSDGNLLGSGGFGRVYRGCLASGEEIAVKCITKDCTEGIKEFIAEISSLGRLQHRNLVPLRGWCRKKQRLFIVYDYMPNGSVDGKLFSSDLNLTWAQRYKIIAGVAAGLLYLHDQWEKKVIHRDIKSSNILLDYELNGRVGDFGLARLYDHSEKPQTTHVVGTLGYIAPELIHSGKASPYTDVFSFGALMLEVACGRKPVDPCAAEGVILVQWVWDLYVNGRLLDAVDPRLGDDYDKEEAEIVHVLGFVCSNTEAQERFTMRQVVQILSGEAALKQCYLDIADLTPAALPVDLHVPLALKQCYVDIADLTPAAPTSLEVSQ</sequence>
<dbReference type="EMBL" id="JAHRHJ020000010">
    <property type="protein sequence ID" value="KAH9297578.1"/>
    <property type="molecule type" value="Genomic_DNA"/>
</dbReference>
<dbReference type="FunFam" id="1.10.510.10:FF:000108">
    <property type="entry name" value="L-type lectin-domain containing receptor kinase S.4"/>
    <property type="match status" value="1"/>
</dbReference>
<comment type="similarity">
    <text evidence="3">In the C-terminal section; belongs to the protein kinase superfamily. Ser/Thr protein kinase family.</text>
</comment>
<dbReference type="PROSITE" id="PS50011">
    <property type="entry name" value="PROTEIN_KINASE_DOM"/>
    <property type="match status" value="1"/>
</dbReference>
<evidence type="ECO:0000313" key="21">
    <source>
        <dbReference type="EMBL" id="KAH9297578.1"/>
    </source>
</evidence>
<accession>A0AA38FCG4</accession>
<keyword evidence="7" id="KW-0808">Transferase</keyword>
<evidence type="ECO:0000256" key="5">
    <source>
        <dbReference type="ARBA" id="ARBA00022475"/>
    </source>
</evidence>
<evidence type="ECO:0000256" key="2">
    <source>
        <dbReference type="ARBA" id="ARBA00008536"/>
    </source>
</evidence>
<dbReference type="Proteomes" id="UP000824469">
    <property type="component" value="Unassembled WGS sequence"/>
</dbReference>
<dbReference type="AlphaFoldDB" id="A0AA38FCG4"/>
<evidence type="ECO:0000256" key="1">
    <source>
        <dbReference type="ARBA" id="ARBA00004251"/>
    </source>
</evidence>
<comment type="subcellular location">
    <subcellularLocation>
        <location evidence="1">Cell membrane</location>
        <topology evidence="1">Single-pass type I membrane protein</topology>
    </subcellularLocation>
</comment>
<dbReference type="CDD" id="cd14066">
    <property type="entry name" value="STKc_IRAK"/>
    <property type="match status" value="1"/>
</dbReference>
<dbReference type="SUPFAM" id="SSF49899">
    <property type="entry name" value="Concanavalin A-like lectins/glucanases"/>
    <property type="match status" value="1"/>
</dbReference>
<feature type="binding site" evidence="18">
    <location>
        <position position="330"/>
    </location>
    <ligand>
        <name>ATP</name>
        <dbReference type="ChEBI" id="CHEBI:30616"/>
    </ligand>
</feature>
<keyword evidence="5" id="KW-1003">Cell membrane</keyword>
<feature type="domain" description="Protein kinase" evidence="20">
    <location>
        <begin position="302"/>
        <end position="575"/>
    </location>
</feature>
<comment type="catalytic activity">
    <reaction evidence="16">
        <text>L-threonyl-[protein] + ATP = O-phospho-L-threonyl-[protein] + ADP + H(+)</text>
        <dbReference type="Rhea" id="RHEA:46608"/>
        <dbReference type="Rhea" id="RHEA-COMP:11060"/>
        <dbReference type="Rhea" id="RHEA-COMP:11605"/>
        <dbReference type="ChEBI" id="CHEBI:15378"/>
        <dbReference type="ChEBI" id="CHEBI:30013"/>
        <dbReference type="ChEBI" id="CHEBI:30616"/>
        <dbReference type="ChEBI" id="CHEBI:61977"/>
        <dbReference type="ChEBI" id="CHEBI:456216"/>
        <dbReference type="EC" id="2.7.11.1"/>
    </reaction>
</comment>
<dbReference type="Gene3D" id="3.30.200.20">
    <property type="entry name" value="Phosphorylase Kinase, domain 1"/>
    <property type="match status" value="1"/>
</dbReference>
<keyword evidence="13 18" id="KW-0067">ATP-binding</keyword>
<evidence type="ECO:0000256" key="13">
    <source>
        <dbReference type="ARBA" id="ARBA00022840"/>
    </source>
</evidence>
<evidence type="ECO:0000256" key="9">
    <source>
        <dbReference type="ARBA" id="ARBA00022729"/>
    </source>
</evidence>
<dbReference type="InterPro" id="IPR001220">
    <property type="entry name" value="Legume_lectin_dom"/>
</dbReference>
<dbReference type="SUPFAM" id="SSF56112">
    <property type="entry name" value="Protein kinase-like (PK-like)"/>
    <property type="match status" value="1"/>
</dbReference>
<evidence type="ECO:0000256" key="19">
    <source>
        <dbReference type="SAM" id="SignalP"/>
    </source>
</evidence>
<name>A0AA38FCG4_TAXCH</name>
<dbReference type="CDD" id="cd06899">
    <property type="entry name" value="lectin_legume_LecRK_Arcelin_ConA"/>
    <property type="match status" value="1"/>
</dbReference>
<dbReference type="Gene3D" id="2.60.120.200">
    <property type="match status" value="1"/>
</dbReference>
<comment type="similarity">
    <text evidence="2">In the N-terminal section; belongs to the leguminous lectin family.</text>
</comment>
<evidence type="ECO:0000256" key="18">
    <source>
        <dbReference type="PROSITE-ProRule" id="PRU10141"/>
    </source>
</evidence>
<protein>
    <recommendedName>
        <fullName evidence="4">non-specific serine/threonine protein kinase</fullName>
        <ecNumber evidence="4">2.7.11.1</ecNumber>
    </recommendedName>
</protein>
<dbReference type="InterPro" id="IPR013320">
    <property type="entry name" value="ConA-like_dom_sf"/>
</dbReference>
<dbReference type="InterPro" id="IPR017441">
    <property type="entry name" value="Protein_kinase_ATP_BS"/>
</dbReference>
<evidence type="ECO:0000256" key="11">
    <source>
        <dbReference type="ARBA" id="ARBA00022741"/>
    </source>
</evidence>
<comment type="catalytic activity">
    <reaction evidence="17">
        <text>L-seryl-[protein] + ATP = O-phospho-L-seryl-[protein] + ADP + H(+)</text>
        <dbReference type="Rhea" id="RHEA:17989"/>
        <dbReference type="Rhea" id="RHEA-COMP:9863"/>
        <dbReference type="Rhea" id="RHEA-COMP:11604"/>
        <dbReference type="ChEBI" id="CHEBI:15378"/>
        <dbReference type="ChEBI" id="CHEBI:29999"/>
        <dbReference type="ChEBI" id="CHEBI:30616"/>
        <dbReference type="ChEBI" id="CHEBI:83421"/>
        <dbReference type="ChEBI" id="CHEBI:456216"/>
        <dbReference type="EC" id="2.7.11.1"/>
    </reaction>
</comment>
<proteinExistence type="inferred from homology"/>
<organism evidence="21 22">
    <name type="scientific">Taxus chinensis</name>
    <name type="common">Chinese yew</name>
    <name type="synonym">Taxus wallichiana var. chinensis</name>
    <dbReference type="NCBI Taxonomy" id="29808"/>
    <lineage>
        <taxon>Eukaryota</taxon>
        <taxon>Viridiplantae</taxon>
        <taxon>Streptophyta</taxon>
        <taxon>Embryophyta</taxon>
        <taxon>Tracheophyta</taxon>
        <taxon>Spermatophyta</taxon>
        <taxon>Pinopsida</taxon>
        <taxon>Pinidae</taxon>
        <taxon>Conifers II</taxon>
        <taxon>Cupressales</taxon>
        <taxon>Taxaceae</taxon>
        <taxon>Taxus</taxon>
    </lineage>
</organism>
<dbReference type="SMART" id="SM00220">
    <property type="entry name" value="S_TKc"/>
    <property type="match status" value="1"/>
</dbReference>
<dbReference type="PROSITE" id="PS00108">
    <property type="entry name" value="PROTEIN_KINASE_ST"/>
    <property type="match status" value="1"/>
</dbReference>
<evidence type="ECO:0000256" key="15">
    <source>
        <dbReference type="ARBA" id="ARBA00023136"/>
    </source>
</evidence>
<evidence type="ECO:0000256" key="12">
    <source>
        <dbReference type="ARBA" id="ARBA00022777"/>
    </source>
</evidence>
<dbReference type="InterPro" id="IPR011009">
    <property type="entry name" value="Kinase-like_dom_sf"/>
</dbReference>
<dbReference type="OMA" id="ELCAHAS"/>
<keyword evidence="6" id="KW-0723">Serine/threonine-protein kinase</keyword>
<gene>
    <name evidence="21" type="ORF">KI387_029260</name>
</gene>
<evidence type="ECO:0000256" key="7">
    <source>
        <dbReference type="ARBA" id="ARBA00022679"/>
    </source>
</evidence>
<feature type="signal peptide" evidence="19">
    <location>
        <begin position="1"/>
        <end position="22"/>
    </location>
</feature>
<evidence type="ECO:0000256" key="8">
    <source>
        <dbReference type="ARBA" id="ARBA00022692"/>
    </source>
</evidence>
<evidence type="ECO:0000256" key="4">
    <source>
        <dbReference type="ARBA" id="ARBA00012513"/>
    </source>
</evidence>
<keyword evidence="12" id="KW-0418">Kinase</keyword>
<keyword evidence="11 18" id="KW-0547">Nucleotide-binding</keyword>
<dbReference type="GO" id="GO:0030246">
    <property type="term" value="F:carbohydrate binding"/>
    <property type="evidence" value="ECO:0007669"/>
    <property type="project" value="UniProtKB-KW"/>
</dbReference>
<reference evidence="21 22" key="1">
    <citation type="journal article" date="2021" name="Nat. Plants">
        <title>The Taxus genome provides insights into paclitaxel biosynthesis.</title>
        <authorList>
            <person name="Xiong X."/>
            <person name="Gou J."/>
            <person name="Liao Q."/>
            <person name="Li Y."/>
            <person name="Zhou Q."/>
            <person name="Bi G."/>
            <person name="Li C."/>
            <person name="Du R."/>
            <person name="Wang X."/>
            <person name="Sun T."/>
            <person name="Guo L."/>
            <person name="Liang H."/>
            <person name="Lu P."/>
            <person name="Wu Y."/>
            <person name="Zhang Z."/>
            <person name="Ro D.K."/>
            <person name="Shang Y."/>
            <person name="Huang S."/>
            <person name="Yan J."/>
        </authorList>
    </citation>
    <scope>NUCLEOTIDE SEQUENCE [LARGE SCALE GENOMIC DNA]</scope>
    <source>
        <strain evidence="21">Ta-2019</strain>
    </source>
</reference>
<keyword evidence="10" id="KW-0430">Lectin</keyword>
<dbReference type="Gene3D" id="1.10.510.10">
    <property type="entry name" value="Transferase(Phosphotransferase) domain 1"/>
    <property type="match status" value="1"/>
</dbReference>
<feature type="chain" id="PRO_5041289432" description="non-specific serine/threonine protein kinase" evidence="19">
    <location>
        <begin position="23"/>
        <end position="622"/>
    </location>
</feature>
<dbReference type="GO" id="GO:0005524">
    <property type="term" value="F:ATP binding"/>
    <property type="evidence" value="ECO:0007669"/>
    <property type="project" value="UniProtKB-UniRule"/>
</dbReference>
<keyword evidence="14" id="KW-1133">Transmembrane helix</keyword>
<keyword evidence="22" id="KW-1185">Reference proteome</keyword>
<evidence type="ECO:0000256" key="10">
    <source>
        <dbReference type="ARBA" id="ARBA00022734"/>
    </source>
</evidence>
<dbReference type="InterPro" id="IPR050528">
    <property type="entry name" value="L-type_Lectin-RKs"/>
</dbReference>
<keyword evidence="8" id="KW-0812">Transmembrane</keyword>
<comment type="caution">
    <text evidence="21">The sequence shown here is derived from an EMBL/GenBank/DDBJ whole genome shotgun (WGS) entry which is preliminary data.</text>
</comment>
<evidence type="ECO:0000256" key="3">
    <source>
        <dbReference type="ARBA" id="ARBA00010217"/>
    </source>
</evidence>
<dbReference type="InterPro" id="IPR008271">
    <property type="entry name" value="Ser/Thr_kinase_AS"/>
</dbReference>
<evidence type="ECO:0000256" key="17">
    <source>
        <dbReference type="ARBA" id="ARBA00048679"/>
    </source>
</evidence>
<dbReference type="InterPro" id="IPR000719">
    <property type="entry name" value="Prot_kinase_dom"/>
</dbReference>
<evidence type="ECO:0000256" key="6">
    <source>
        <dbReference type="ARBA" id="ARBA00022527"/>
    </source>
</evidence>
<dbReference type="PANTHER" id="PTHR27007">
    <property type="match status" value="1"/>
</dbReference>
<dbReference type="PROSITE" id="PS00107">
    <property type="entry name" value="PROTEIN_KINASE_ATP"/>
    <property type="match status" value="1"/>
</dbReference>